<evidence type="ECO:0000313" key="1">
    <source>
        <dbReference type="EMBL" id="AKZ57373.1"/>
    </source>
</evidence>
<name>A0A0K2AWK8_STRA7</name>
<sequence>MAKDADLTYAEMDKKATDLIKAMGEMEDKLKSIEKGVEELVANGFTTQKASGAYDESIKDFTKGAAKTVKGLEGLSKFLTNAKKAYEDLDEQLAKSAKG</sequence>
<dbReference type="SUPFAM" id="SSF140453">
    <property type="entry name" value="EsxAB dimer-like"/>
    <property type="match status" value="1"/>
</dbReference>
<protein>
    <recommendedName>
        <fullName evidence="3">WXG100 family type VII secretion target</fullName>
    </recommendedName>
</protein>
<dbReference type="InterPro" id="IPR036689">
    <property type="entry name" value="ESAT-6-like_sf"/>
</dbReference>
<dbReference type="InterPro" id="IPR010310">
    <property type="entry name" value="T7SS_ESAT-6-like"/>
</dbReference>
<proteinExistence type="predicted"/>
<evidence type="ECO:0008006" key="3">
    <source>
        <dbReference type="Google" id="ProtNLM"/>
    </source>
</evidence>
<gene>
    <name evidence="1" type="ORF">SAM23877_4328</name>
</gene>
<evidence type="ECO:0000313" key="2">
    <source>
        <dbReference type="Proteomes" id="UP000061018"/>
    </source>
</evidence>
<dbReference type="KEGG" id="samb:SAM23877_4328"/>
<dbReference type="Proteomes" id="UP000061018">
    <property type="component" value="Chromosome"/>
</dbReference>
<dbReference type="Gene3D" id="1.10.287.1060">
    <property type="entry name" value="ESAT-6-like"/>
    <property type="match status" value="1"/>
</dbReference>
<dbReference type="RefSeq" id="WP_063796785.1">
    <property type="nucleotide sequence ID" value="NZ_CP012382.1"/>
</dbReference>
<reference evidence="2" key="1">
    <citation type="journal article" date="2015" name="J. Biotechnol.">
        <title>Complete genome sequence of Streptomyces ambofaciens ATCC 23877, the spiramycin producer.</title>
        <authorList>
            <person name="Thibessard A."/>
            <person name="Haas D."/>
            <person name="Gerbaud C."/>
            <person name="Aigle B."/>
            <person name="Lautru S."/>
            <person name="Pernodet J.L."/>
            <person name="Leblond P."/>
        </authorList>
    </citation>
    <scope>NUCLEOTIDE SEQUENCE [LARGE SCALE GENOMIC DNA]</scope>
    <source>
        <strain evidence="2">ATCC 23877 / 3486 / DSM 40053 / JCM 4204 / NBRC 12836 / NRRL B-2516</strain>
    </source>
</reference>
<dbReference type="AlphaFoldDB" id="A0A0K2AWK8"/>
<organism evidence="1 2">
    <name type="scientific">Streptomyces ambofaciens (strain ATCC 23877 / 3486 / DSM 40053 / JCM 4204 / NBRC 12836 / NRRL B-2516)</name>
    <dbReference type="NCBI Taxonomy" id="278992"/>
    <lineage>
        <taxon>Bacteria</taxon>
        <taxon>Bacillati</taxon>
        <taxon>Actinomycetota</taxon>
        <taxon>Actinomycetes</taxon>
        <taxon>Kitasatosporales</taxon>
        <taxon>Streptomycetaceae</taxon>
        <taxon>Streptomyces</taxon>
    </lineage>
</organism>
<dbReference type="Pfam" id="PF06013">
    <property type="entry name" value="WXG100"/>
    <property type="match status" value="1"/>
</dbReference>
<accession>A0A0K2AWK8</accession>
<dbReference type="EMBL" id="CP012382">
    <property type="protein sequence ID" value="AKZ57373.1"/>
    <property type="molecule type" value="Genomic_DNA"/>
</dbReference>